<feature type="transmembrane region" description="Helical" evidence="1">
    <location>
        <begin position="208"/>
        <end position="226"/>
    </location>
</feature>
<evidence type="ECO:0000313" key="2">
    <source>
        <dbReference type="EMBL" id="RHJ85272.1"/>
    </source>
</evidence>
<dbReference type="STRING" id="1776384.GCA_900086585_00050"/>
<dbReference type="Proteomes" id="UP000284841">
    <property type="component" value="Unassembled WGS sequence"/>
</dbReference>
<keyword evidence="1" id="KW-1133">Transmembrane helix</keyword>
<protein>
    <submittedName>
        <fullName evidence="2">DUF2812 domain-containing protein</fullName>
    </submittedName>
</protein>
<dbReference type="InterPro" id="IPR021359">
    <property type="entry name" value="DUF2812"/>
</dbReference>
<dbReference type="EMBL" id="QRMS01000005">
    <property type="protein sequence ID" value="RHJ85272.1"/>
    <property type="molecule type" value="Genomic_DNA"/>
</dbReference>
<comment type="caution">
    <text evidence="2">The sequence shown here is derived from an EMBL/GenBank/DDBJ whole genome shotgun (WGS) entry which is preliminary data.</text>
</comment>
<reference evidence="2 3" key="1">
    <citation type="submission" date="2018-08" db="EMBL/GenBank/DDBJ databases">
        <title>A genome reference for cultivated species of the human gut microbiota.</title>
        <authorList>
            <person name="Zou Y."/>
            <person name="Xue W."/>
            <person name="Luo G."/>
        </authorList>
    </citation>
    <scope>NUCLEOTIDE SEQUENCE [LARGE SCALE GENOMIC DNA]</scope>
    <source>
        <strain evidence="2 3">AM07-24</strain>
    </source>
</reference>
<keyword evidence="1" id="KW-0812">Transmembrane</keyword>
<feature type="transmembrane region" description="Helical" evidence="1">
    <location>
        <begin position="264"/>
        <end position="284"/>
    </location>
</feature>
<dbReference type="Pfam" id="PF11193">
    <property type="entry name" value="DUF2812"/>
    <property type="match status" value="1"/>
</dbReference>
<evidence type="ECO:0000313" key="3">
    <source>
        <dbReference type="Proteomes" id="UP000284841"/>
    </source>
</evidence>
<accession>A0A415DX85</accession>
<gene>
    <name evidence="2" type="ORF">DW099_16400</name>
</gene>
<organism evidence="2 3">
    <name type="scientific">Emergencia timonensis</name>
    <dbReference type="NCBI Taxonomy" id="1776384"/>
    <lineage>
        <taxon>Bacteria</taxon>
        <taxon>Bacillati</taxon>
        <taxon>Bacillota</taxon>
        <taxon>Clostridia</taxon>
        <taxon>Peptostreptococcales</taxon>
        <taxon>Anaerovoracaceae</taxon>
        <taxon>Emergencia</taxon>
    </lineage>
</organism>
<dbReference type="AlphaFoldDB" id="A0A415DX85"/>
<name>A0A415DX85_9FIRM</name>
<keyword evidence="3" id="KW-1185">Reference proteome</keyword>
<keyword evidence="1" id="KW-0472">Membrane</keyword>
<evidence type="ECO:0000256" key="1">
    <source>
        <dbReference type="SAM" id="Phobius"/>
    </source>
</evidence>
<feature type="transmembrane region" description="Helical" evidence="1">
    <location>
        <begin position="152"/>
        <end position="175"/>
    </location>
</feature>
<proteinExistence type="predicted"/>
<sequence>MECENMKYKLELWKFDIFDYEETAAHLNEMAERGFALVKAGSYLALYKKETGLNDKKYAVELVPKGEEGESFLSICVDAGWKQVGRCNMESVVFTAPKGTVPIYTDSLTKYQNTVNVVNKSGKSTLNAIWDILLFVLMIYVLYNTVLYEDSGFATTLSILSICLLSFLSASITLINNLYLHRCRRAASDGKILRKASWIRAATRIDRYYKIALITIIFFWDIITLMESNAAIWKPAIIICCPILAFIGFLASTFQRDGQNYDKILFAISAVMWLYGIYIFVIGVSRG</sequence>
<feature type="transmembrane region" description="Helical" evidence="1">
    <location>
        <begin position="128"/>
        <end position="146"/>
    </location>
</feature>
<feature type="transmembrane region" description="Helical" evidence="1">
    <location>
        <begin position="232"/>
        <end position="252"/>
    </location>
</feature>